<dbReference type="CDD" id="cd00593">
    <property type="entry name" value="RIBOc"/>
    <property type="match status" value="1"/>
</dbReference>
<gene>
    <name evidence="16 19" type="primary">rnc</name>
    <name evidence="19" type="ORF">ACHINZ_2280</name>
</gene>
<dbReference type="GO" id="GO:0004525">
    <property type="term" value="F:ribonuclease III activity"/>
    <property type="evidence" value="ECO:0007669"/>
    <property type="project" value="UniProtKB-UniRule"/>
</dbReference>
<evidence type="ECO:0000313" key="19">
    <source>
        <dbReference type="EMBL" id="BET44556.1"/>
    </source>
</evidence>
<reference evidence="19" key="2">
    <citation type="submission" date="2023-10" db="EMBL/GenBank/DDBJ databases">
        <authorList>
            <person name="Koga R."/>
            <person name="Fukatsu T."/>
        </authorList>
    </citation>
    <scope>NUCLEOTIDE SEQUENCE</scope>
    <source>
        <strain evidence="19">Kw-01</strain>
    </source>
</reference>
<dbReference type="InterPro" id="IPR036389">
    <property type="entry name" value="RNase_III_sf"/>
</dbReference>
<accession>A0AAT9G4A4</accession>
<keyword evidence="11 16" id="KW-0255">Endonuclease</keyword>
<feature type="active site" evidence="16">
    <location>
        <position position="125"/>
    </location>
</feature>
<comment type="function">
    <text evidence="15 16">Digests double-stranded RNA. Involved in the processing of primary rRNA transcript to yield the immediate precursors to the large and small rRNAs (23S and 16S). Processes some mRNAs, and tRNAs when they are encoded in the rRNA operon. Processes pre-crRNA and tracrRNA of type II CRISPR loci if present in the organism.</text>
</comment>
<evidence type="ECO:0000256" key="3">
    <source>
        <dbReference type="ARBA" id="ARBA00010183"/>
    </source>
</evidence>
<evidence type="ECO:0000256" key="8">
    <source>
        <dbReference type="ARBA" id="ARBA00022694"/>
    </source>
</evidence>
<feature type="binding site" evidence="16">
    <location>
        <position position="122"/>
    </location>
    <ligand>
        <name>Mg(2+)</name>
        <dbReference type="ChEBI" id="CHEBI:18420"/>
    </ligand>
</feature>
<dbReference type="SMART" id="SM00358">
    <property type="entry name" value="DSRM"/>
    <property type="match status" value="1"/>
</dbReference>
<feature type="active site" evidence="16">
    <location>
        <position position="53"/>
    </location>
</feature>
<keyword evidence="7 16" id="KW-0507">mRNA processing</keyword>
<keyword evidence="8 16" id="KW-0819">tRNA processing</keyword>
<dbReference type="EMBL" id="AP028961">
    <property type="protein sequence ID" value="BET44556.1"/>
    <property type="molecule type" value="Genomic_DNA"/>
</dbReference>
<comment type="catalytic activity">
    <reaction evidence="1 16">
        <text>Endonucleolytic cleavage to 5'-phosphomonoester.</text>
        <dbReference type="EC" id="3.1.26.3"/>
    </reaction>
</comment>
<dbReference type="NCBIfam" id="TIGR02191">
    <property type="entry name" value="RNaseIII"/>
    <property type="match status" value="1"/>
</dbReference>
<feature type="binding site" evidence="16">
    <location>
        <position position="49"/>
    </location>
    <ligand>
        <name>Mg(2+)</name>
        <dbReference type="ChEBI" id="CHEBI:18420"/>
    </ligand>
</feature>
<dbReference type="FunFam" id="3.30.160.20:FF:000003">
    <property type="entry name" value="Ribonuclease 3"/>
    <property type="match status" value="1"/>
</dbReference>
<keyword evidence="10 16" id="KW-0479">Metal-binding</keyword>
<keyword evidence="13 16" id="KW-0460">Magnesium</keyword>
<sequence>MNYFSGKQQNYKKIQNLQCKLGYTFNQLDLLKQALTHRSADNIHNERLEFLGDSILSCVIAHALYQRFPYVNEGDMSRMRATLVKSNSLIELAIEFDIIDYMFLGPGTLKTDFYLKASILANAVEAIIGSIFLDSDFQTIEKIILNWYKTRLLQIIPGDKQKDPKTRLQEYVQSNRFPLPKYLIFKVHGKSHYQKFIIHCYVTGINNFVEGIGYSRRKAEQAAAEKALKILEIL</sequence>
<comment type="subcellular location">
    <subcellularLocation>
        <location evidence="2 16">Cytoplasm</location>
    </subcellularLocation>
</comment>
<dbReference type="InterPro" id="IPR000999">
    <property type="entry name" value="RNase_III_dom"/>
</dbReference>
<evidence type="ECO:0000256" key="5">
    <source>
        <dbReference type="ARBA" id="ARBA00022490"/>
    </source>
</evidence>
<dbReference type="EC" id="3.1.26.3" evidence="16"/>
<dbReference type="SUPFAM" id="SSF69065">
    <property type="entry name" value="RNase III domain-like"/>
    <property type="match status" value="1"/>
</dbReference>
<dbReference type="GO" id="GO:0042802">
    <property type="term" value="F:identical protein binding"/>
    <property type="evidence" value="ECO:0007669"/>
    <property type="project" value="UniProtKB-ARBA"/>
</dbReference>
<dbReference type="Gene3D" id="1.10.1520.10">
    <property type="entry name" value="Ribonuclease III domain"/>
    <property type="match status" value="1"/>
</dbReference>
<evidence type="ECO:0000256" key="4">
    <source>
        <dbReference type="ARBA" id="ARBA00011738"/>
    </source>
</evidence>
<dbReference type="InterPro" id="IPR014720">
    <property type="entry name" value="dsRBD_dom"/>
</dbReference>
<comment type="subunit">
    <text evidence="4 16">Homodimer.</text>
</comment>
<evidence type="ECO:0000259" key="18">
    <source>
        <dbReference type="PROSITE" id="PS50142"/>
    </source>
</evidence>
<dbReference type="AlphaFoldDB" id="A0AAT9G4A4"/>
<evidence type="ECO:0000256" key="15">
    <source>
        <dbReference type="ARBA" id="ARBA00049596"/>
    </source>
</evidence>
<name>A0AAT9G4A4_9ENTR</name>
<dbReference type="CDD" id="cd10845">
    <property type="entry name" value="DSRM_RNAse_III_family"/>
    <property type="match status" value="1"/>
</dbReference>
<evidence type="ECO:0000256" key="16">
    <source>
        <dbReference type="HAMAP-Rule" id="MF_00104"/>
    </source>
</evidence>
<dbReference type="GO" id="GO:0046872">
    <property type="term" value="F:metal ion binding"/>
    <property type="evidence" value="ECO:0007669"/>
    <property type="project" value="UniProtKB-KW"/>
</dbReference>
<evidence type="ECO:0000256" key="12">
    <source>
        <dbReference type="ARBA" id="ARBA00022801"/>
    </source>
</evidence>
<dbReference type="Pfam" id="PF00035">
    <property type="entry name" value="dsrm"/>
    <property type="match status" value="1"/>
</dbReference>
<keyword evidence="9 16" id="KW-0540">Nuclease</keyword>
<keyword evidence="12 16" id="KW-0378">Hydrolase</keyword>
<dbReference type="GO" id="GO:0006397">
    <property type="term" value="P:mRNA processing"/>
    <property type="evidence" value="ECO:0007669"/>
    <property type="project" value="UniProtKB-UniRule"/>
</dbReference>
<dbReference type="InterPro" id="IPR011907">
    <property type="entry name" value="RNase_III"/>
</dbReference>
<comment type="similarity">
    <text evidence="3">Belongs to the ribonuclease III family.</text>
</comment>
<dbReference type="PROSITE" id="PS50137">
    <property type="entry name" value="DS_RBD"/>
    <property type="match status" value="1"/>
</dbReference>
<evidence type="ECO:0000256" key="1">
    <source>
        <dbReference type="ARBA" id="ARBA00000109"/>
    </source>
</evidence>
<dbReference type="FunFam" id="1.10.1520.10:FF:000001">
    <property type="entry name" value="Ribonuclease 3"/>
    <property type="match status" value="1"/>
</dbReference>
<evidence type="ECO:0000256" key="11">
    <source>
        <dbReference type="ARBA" id="ARBA00022759"/>
    </source>
</evidence>
<feature type="binding site" evidence="16">
    <location>
        <position position="125"/>
    </location>
    <ligand>
        <name>Mg(2+)</name>
        <dbReference type="ChEBI" id="CHEBI:18420"/>
    </ligand>
</feature>
<dbReference type="Gene3D" id="3.30.160.20">
    <property type="match status" value="1"/>
</dbReference>
<proteinExistence type="inferred from homology"/>
<dbReference type="SMART" id="SM00535">
    <property type="entry name" value="RIBOc"/>
    <property type="match status" value="1"/>
</dbReference>
<dbReference type="GO" id="GO:0005737">
    <property type="term" value="C:cytoplasm"/>
    <property type="evidence" value="ECO:0007669"/>
    <property type="project" value="UniProtKB-SubCell"/>
</dbReference>
<dbReference type="PROSITE" id="PS00517">
    <property type="entry name" value="RNASE_3_1"/>
    <property type="match status" value="1"/>
</dbReference>
<dbReference type="SUPFAM" id="SSF54768">
    <property type="entry name" value="dsRNA-binding domain-like"/>
    <property type="match status" value="1"/>
</dbReference>
<dbReference type="GO" id="GO:0019843">
    <property type="term" value="F:rRNA binding"/>
    <property type="evidence" value="ECO:0007669"/>
    <property type="project" value="UniProtKB-KW"/>
</dbReference>
<protein>
    <recommendedName>
        <fullName evidence="16">Ribonuclease 3</fullName>
        <ecNumber evidence="16">3.1.26.3</ecNumber>
    </recommendedName>
    <alternativeName>
        <fullName evidence="16">Ribonuclease III</fullName>
        <shortName evidence="16">RNase III</shortName>
    </alternativeName>
</protein>
<keyword evidence="6 16" id="KW-0698">rRNA processing</keyword>
<dbReference type="GO" id="GO:0006364">
    <property type="term" value="P:rRNA processing"/>
    <property type="evidence" value="ECO:0007669"/>
    <property type="project" value="UniProtKB-UniRule"/>
</dbReference>
<evidence type="ECO:0000256" key="6">
    <source>
        <dbReference type="ARBA" id="ARBA00022552"/>
    </source>
</evidence>
<evidence type="ECO:0000256" key="9">
    <source>
        <dbReference type="ARBA" id="ARBA00022722"/>
    </source>
</evidence>
<dbReference type="GO" id="GO:0008033">
    <property type="term" value="P:tRNA processing"/>
    <property type="evidence" value="ECO:0007669"/>
    <property type="project" value="UniProtKB-KW"/>
</dbReference>
<dbReference type="PANTHER" id="PTHR14950:SF37">
    <property type="entry name" value="ENDORIBONUCLEASE DICER"/>
    <property type="match status" value="1"/>
</dbReference>
<organism evidence="19">
    <name type="scientific">Candidatus Aschnera chinzeii</name>
    <dbReference type="NCBI Taxonomy" id="1485666"/>
    <lineage>
        <taxon>Bacteria</taxon>
        <taxon>Pseudomonadati</taxon>
        <taxon>Pseudomonadota</taxon>
        <taxon>Gammaproteobacteria</taxon>
        <taxon>Enterobacterales</taxon>
        <taxon>Enterobacteriaceae</taxon>
        <taxon>Candidatus Aschnera</taxon>
    </lineage>
</organism>
<keyword evidence="16" id="KW-0699">rRNA-binding</keyword>
<reference evidence="19" key="1">
    <citation type="journal article" date="2023" name="Front. Microbiol.">
        <title>Genome analysis of Candidatus Aschnera chinzeii, the bacterial endosymbiont of the blood-sucking bat fly Penicillidia jenynsii (Insecta: Diptera: Nycteribiidae).</title>
        <authorList>
            <person name="Koga R."/>
            <person name="Moriyama M."/>
            <person name="Nozaki T."/>
            <person name="Fukatsu T."/>
        </authorList>
    </citation>
    <scope>NUCLEOTIDE SEQUENCE</scope>
    <source>
        <strain evidence="19">Kw-01</strain>
    </source>
</reference>
<evidence type="ECO:0000256" key="14">
    <source>
        <dbReference type="ARBA" id="ARBA00022884"/>
    </source>
</evidence>
<dbReference type="PROSITE" id="PS50142">
    <property type="entry name" value="RNASE_3_2"/>
    <property type="match status" value="1"/>
</dbReference>
<keyword evidence="14 16" id="KW-0694">RNA-binding</keyword>
<evidence type="ECO:0000256" key="7">
    <source>
        <dbReference type="ARBA" id="ARBA00022664"/>
    </source>
</evidence>
<evidence type="ECO:0000259" key="17">
    <source>
        <dbReference type="PROSITE" id="PS50137"/>
    </source>
</evidence>
<evidence type="ECO:0000256" key="13">
    <source>
        <dbReference type="ARBA" id="ARBA00022842"/>
    </source>
</evidence>
<feature type="domain" description="RNase III" evidence="18">
    <location>
        <begin position="14"/>
        <end position="136"/>
    </location>
</feature>
<evidence type="ECO:0000256" key="10">
    <source>
        <dbReference type="ARBA" id="ARBA00022723"/>
    </source>
</evidence>
<evidence type="ECO:0000256" key="2">
    <source>
        <dbReference type="ARBA" id="ARBA00004496"/>
    </source>
</evidence>
<keyword evidence="5 16" id="KW-0963">Cytoplasm</keyword>
<dbReference type="HAMAP" id="MF_00104">
    <property type="entry name" value="RNase_III"/>
    <property type="match status" value="1"/>
</dbReference>
<comment type="cofactor">
    <cofactor evidence="16">
        <name>Mg(2+)</name>
        <dbReference type="ChEBI" id="CHEBI:18420"/>
    </cofactor>
</comment>
<dbReference type="PANTHER" id="PTHR14950">
    <property type="entry name" value="DICER-RELATED"/>
    <property type="match status" value="1"/>
</dbReference>
<dbReference type="Pfam" id="PF14622">
    <property type="entry name" value="Ribonucleas_3_3"/>
    <property type="match status" value="1"/>
</dbReference>
<feature type="domain" description="DRBM" evidence="17">
    <location>
        <begin position="163"/>
        <end position="233"/>
    </location>
</feature>